<dbReference type="SUPFAM" id="SSF54427">
    <property type="entry name" value="NTF2-like"/>
    <property type="match status" value="1"/>
</dbReference>
<dbReference type="OrthoDB" id="4456362at2759"/>
<dbReference type="eggNOG" id="ENOG502SVFZ">
    <property type="taxonomic scope" value="Eukaryota"/>
</dbReference>
<dbReference type="Gene3D" id="3.10.450.50">
    <property type="match status" value="1"/>
</dbReference>
<dbReference type="AlphaFoldDB" id="M7TYK4"/>
<protein>
    <submittedName>
        <fullName evidence="2">Putative bile acid 7-alpha protein</fullName>
    </submittedName>
</protein>
<dbReference type="OMA" id="GFYYETW"/>
<feature type="domain" description="SnoaL-like" evidence="1">
    <location>
        <begin position="10"/>
        <end position="146"/>
    </location>
</feature>
<dbReference type="KEGG" id="ela:UCREL1_1187"/>
<dbReference type="Pfam" id="PF13577">
    <property type="entry name" value="SnoaL_4"/>
    <property type="match status" value="1"/>
</dbReference>
<name>M7TYK4_EUTLA</name>
<sequence>MSLVSPEVALAINRKKLRYARYADTKQWDLFEKEVARPETQYDYQGTDGQSIAISGVSCKFAGTKQFRAFFEPAFASLQTLHTVGPGDFTKAAEDEDEDRDDEVRAIFAFQDQLFAPPFGRLAALRGGGFYYETWRRVDGDWFLVDLRTPR</sequence>
<dbReference type="Proteomes" id="UP000012174">
    <property type="component" value="Unassembled WGS sequence"/>
</dbReference>
<evidence type="ECO:0000313" key="2">
    <source>
        <dbReference type="EMBL" id="EMR71765.1"/>
    </source>
</evidence>
<reference evidence="3" key="1">
    <citation type="journal article" date="2013" name="Genome Announc.">
        <title>Draft genome sequence of the grapevine dieback fungus Eutypa lata UCR-EL1.</title>
        <authorList>
            <person name="Blanco-Ulate B."/>
            <person name="Rolshausen P.E."/>
            <person name="Cantu D."/>
        </authorList>
    </citation>
    <scope>NUCLEOTIDE SEQUENCE [LARGE SCALE GENOMIC DNA]</scope>
    <source>
        <strain evidence="3">UCR-EL1</strain>
    </source>
</reference>
<evidence type="ECO:0000313" key="3">
    <source>
        <dbReference type="Proteomes" id="UP000012174"/>
    </source>
</evidence>
<proteinExistence type="predicted"/>
<dbReference type="InterPro" id="IPR037401">
    <property type="entry name" value="SnoaL-like"/>
</dbReference>
<organism evidence="2 3">
    <name type="scientific">Eutypa lata (strain UCR-EL1)</name>
    <name type="common">Grapevine dieback disease fungus</name>
    <name type="synonym">Eutypa armeniacae</name>
    <dbReference type="NCBI Taxonomy" id="1287681"/>
    <lineage>
        <taxon>Eukaryota</taxon>
        <taxon>Fungi</taxon>
        <taxon>Dikarya</taxon>
        <taxon>Ascomycota</taxon>
        <taxon>Pezizomycotina</taxon>
        <taxon>Sordariomycetes</taxon>
        <taxon>Xylariomycetidae</taxon>
        <taxon>Xylariales</taxon>
        <taxon>Diatrypaceae</taxon>
        <taxon>Eutypa</taxon>
    </lineage>
</organism>
<keyword evidence="3" id="KW-1185">Reference proteome</keyword>
<accession>M7TYK4</accession>
<evidence type="ECO:0000259" key="1">
    <source>
        <dbReference type="Pfam" id="PF13577"/>
    </source>
</evidence>
<dbReference type="HOGENOM" id="CLU_106738_11_0_1"/>
<dbReference type="InterPro" id="IPR032710">
    <property type="entry name" value="NTF2-like_dom_sf"/>
</dbReference>
<dbReference type="EMBL" id="KB705585">
    <property type="protein sequence ID" value="EMR71765.1"/>
    <property type="molecule type" value="Genomic_DNA"/>
</dbReference>
<gene>
    <name evidence="2" type="ORF">UCREL1_1187</name>
</gene>